<dbReference type="SMART" id="SM00050">
    <property type="entry name" value="DISIN"/>
    <property type="match status" value="1"/>
</dbReference>
<feature type="coiled-coil region" evidence="4">
    <location>
        <begin position="646"/>
        <end position="673"/>
    </location>
</feature>
<dbReference type="GO" id="GO:0006954">
    <property type="term" value="P:inflammatory response"/>
    <property type="evidence" value="ECO:0007669"/>
    <property type="project" value="TreeGrafter"/>
</dbReference>
<dbReference type="FunFam" id="1.10.418.10:FF:000059">
    <property type="entry name" value="RIKEN cDNA 6430531B16 gene"/>
    <property type="match status" value="1"/>
</dbReference>
<feature type="disulfide bond" evidence="2">
    <location>
        <begin position="318"/>
        <end position="338"/>
    </location>
</feature>
<keyword evidence="3" id="KW-0862">Zinc</keyword>
<feature type="binding site" evidence="3">
    <location>
        <position position="226"/>
    </location>
    <ligand>
        <name>Zn(2+)</name>
        <dbReference type="ChEBI" id="CHEBI:29105"/>
        <note>catalytic</note>
    </ligand>
</feature>
<evidence type="ECO:0000256" key="4">
    <source>
        <dbReference type="SAM" id="Coils"/>
    </source>
</evidence>
<protein>
    <submittedName>
        <fullName evidence="7">ADAM8 protein</fullName>
    </submittedName>
</protein>
<proteinExistence type="predicted"/>
<dbReference type="GO" id="GO:0050839">
    <property type="term" value="F:cell adhesion molecule binding"/>
    <property type="evidence" value="ECO:0007669"/>
    <property type="project" value="TreeGrafter"/>
</dbReference>
<feature type="disulfide bond" evidence="3">
    <location>
        <begin position="239"/>
        <end position="244"/>
    </location>
</feature>
<dbReference type="Proteomes" id="UP000886611">
    <property type="component" value="Unassembled WGS sequence"/>
</dbReference>
<dbReference type="GO" id="GO:0004222">
    <property type="term" value="F:metalloendopeptidase activity"/>
    <property type="evidence" value="ECO:0007669"/>
    <property type="project" value="InterPro"/>
</dbReference>
<dbReference type="InterPro" id="IPR036872">
    <property type="entry name" value="CH_dom_sf"/>
</dbReference>
<feature type="binding site" evidence="3">
    <location>
        <position position="222"/>
    </location>
    <ligand>
        <name>Zn(2+)</name>
        <dbReference type="ChEBI" id="CHEBI:29105"/>
        <note>catalytic</note>
    </ligand>
</feature>
<dbReference type="Gene3D" id="3.40.390.10">
    <property type="entry name" value="Collagenase (Catalytic Domain)"/>
    <property type="match status" value="1"/>
</dbReference>
<evidence type="ECO:0000256" key="2">
    <source>
        <dbReference type="PROSITE-ProRule" id="PRU00068"/>
    </source>
</evidence>
<dbReference type="Pfam" id="PF01421">
    <property type="entry name" value="Reprolysin"/>
    <property type="match status" value="1"/>
</dbReference>
<dbReference type="PANTHER" id="PTHR11905">
    <property type="entry name" value="ADAM A DISINTEGRIN AND METALLOPROTEASE DOMAIN"/>
    <property type="match status" value="1"/>
</dbReference>
<dbReference type="InterPro" id="IPR001590">
    <property type="entry name" value="Peptidase_M12B"/>
</dbReference>
<gene>
    <name evidence="7" type="primary">Adam8</name>
    <name evidence="7" type="ORF">GTO96_0001600</name>
</gene>
<dbReference type="GO" id="GO:0022407">
    <property type="term" value="P:regulation of cell-cell adhesion"/>
    <property type="evidence" value="ECO:0007669"/>
    <property type="project" value="TreeGrafter"/>
</dbReference>
<evidence type="ECO:0000313" key="7">
    <source>
        <dbReference type="EMBL" id="KAG2463343.1"/>
    </source>
</evidence>
<feature type="active site" evidence="3">
    <location>
        <position position="223"/>
    </location>
</feature>
<dbReference type="GO" id="GO:0005737">
    <property type="term" value="C:cytoplasm"/>
    <property type="evidence" value="ECO:0007669"/>
    <property type="project" value="UniProtKB-ARBA"/>
</dbReference>
<keyword evidence="4" id="KW-0175">Coiled coil</keyword>
<name>A0A8X7X8T8_POLSE</name>
<evidence type="ECO:0000313" key="8">
    <source>
        <dbReference type="Proteomes" id="UP000886611"/>
    </source>
</evidence>
<feature type="binding site" evidence="3">
    <location>
        <position position="232"/>
    </location>
    <ligand>
        <name>Zn(2+)</name>
        <dbReference type="ChEBI" id="CHEBI:29105"/>
        <note>catalytic</note>
    </ligand>
</feature>
<dbReference type="PROSITE" id="PS50215">
    <property type="entry name" value="ADAM_MEPRO"/>
    <property type="match status" value="1"/>
</dbReference>
<dbReference type="PANTHER" id="PTHR11905:SF20">
    <property type="entry name" value="DISINTEGRIN AND METALLOPROTEINASE DOMAIN-CONTAINING PROTEIN 8"/>
    <property type="match status" value="1"/>
</dbReference>
<dbReference type="GO" id="GO:0046872">
    <property type="term" value="F:metal ion binding"/>
    <property type="evidence" value="ECO:0007669"/>
    <property type="project" value="UniProtKB-KW"/>
</dbReference>
<accession>A0A8X7X8T8</accession>
<evidence type="ECO:0000259" key="5">
    <source>
        <dbReference type="PROSITE" id="PS50214"/>
    </source>
</evidence>
<reference evidence="7 8" key="1">
    <citation type="journal article" date="2021" name="Cell">
        <title>Tracing the genetic footprints of vertebrate landing in non-teleost ray-finned fishes.</title>
        <authorList>
            <person name="Bi X."/>
            <person name="Wang K."/>
            <person name="Yang L."/>
            <person name="Pan H."/>
            <person name="Jiang H."/>
            <person name="Wei Q."/>
            <person name="Fang M."/>
            <person name="Yu H."/>
            <person name="Zhu C."/>
            <person name="Cai Y."/>
            <person name="He Y."/>
            <person name="Gan X."/>
            <person name="Zeng H."/>
            <person name="Yu D."/>
            <person name="Zhu Y."/>
            <person name="Jiang H."/>
            <person name="Qiu Q."/>
            <person name="Yang H."/>
            <person name="Zhang Y.E."/>
            <person name="Wang W."/>
            <person name="Zhu M."/>
            <person name="He S."/>
            <person name="Zhang G."/>
        </authorList>
    </citation>
    <scope>NUCLEOTIDE SEQUENCE [LARGE SCALE GENOMIC DNA]</scope>
    <source>
        <strain evidence="7">Bchr_013</strain>
    </source>
</reference>
<dbReference type="InterPro" id="IPR001762">
    <property type="entry name" value="Disintegrin_dom"/>
</dbReference>
<feature type="domain" description="Disintegrin" evidence="5">
    <location>
        <begin position="290"/>
        <end position="346"/>
    </location>
</feature>
<dbReference type="GO" id="GO:0006508">
    <property type="term" value="P:proteolysis"/>
    <property type="evidence" value="ECO:0007669"/>
    <property type="project" value="InterPro"/>
</dbReference>
<dbReference type="CDD" id="cd04269">
    <property type="entry name" value="ZnMc_adamalysin_II_like"/>
    <property type="match status" value="1"/>
</dbReference>
<evidence type="ECO:0000259" key="6">
    <source>
        <dbReference type="PROSITE" id="PS50215"/>
    </source>
</evidence>
<comment type="caution">
    <text evidence="7">The sequence shown here is derived from an EMBL/GenBank/DDBJ whole genome shotgun (WGS) entry which is preliminary data.</text>
</comment>
<dbReference type="InterPro" id="IPR034027">
    <property type="entry name" value="Reprolysin_adamalysin"/>
</dbReference>
<dbReference type="PROSITE" id="PS50214">
    <property type="entry name" value="DISINTEGRIN_2"/>
    <property type="match status" value="1"/>
</dbReference>
<dbReference type="InterPro" id="IPR010441">
    <property type="entry name" value="CH_2"/>
</dbReference>
<keyword evidence="1 3" id="KW-1015">Disulfide bond</keyword>
<feature type="non-terminal residue" evidence="7">
    <location>
        <position position="1"/>
    </location>
</feature>
<keyword evidence="8" id="KW-1185">Reference proteome</keyword>
<dbReference type="AlphaFoldDB" id="A0A8X7X8T8"/>
<evidence type="ECO:0000256" key="3">
    <source>
        <dbReference type="PROSITE-ProRule" id="PRU00276"/>
    </source>
</evidence>
<dbReference type="Pfam" id="PF08516">
    <property type="entry name" value="ADAM_CR"/>
    <property type="match status" value="1"/>
</dbReference>
<organism evidence="7 8">
    <name type="scientific">Polypterus senegalus</name>
    <name type="common">Senegal bichir</name>
    <dbReference type="NCBI Taxonomy" id="55291"/>
    <lineage>
        <taxon>Eukaryota</taxon>
        <taxon>Metazoa</taxon>
        <taxon>Chordata</taxon>
        <taxon>Craniata</taxon>
        <taxon>Vertebrata</taxon>
        <taxon>Euteleostomi</taxon>
        <taxon>Actinopterygii</taxon>
        <taxon>Polypteriformes</taxon>
        <taxon>Polypteridae</taxon>
        <taxon>Polypterus</taxon>
    </lineage>
</organism>
<dbReference type="InterPro" id="IPR006586">
    <property type="entry name" value="ADAM_Cys-rich"/>
</dbReference>
<dbReference type="SUPFAM" id="SSF57552">
    <property type="entry name" value="Blood coagulation inhibitor (disintegrin)"/>
    <property type="match status" value="1"/>
</dbReference>
<dbReference type="EMBL" id="JAATIS010004040">
    <property type="protein sequence ID" value="KAG2463343.1"/>
    <property type="molecule type" value="Genomic_DNA"/>
</dbReference>
<feature type="non-terminal residue" evidence="7">
    <location>
        <position position="696"/>
    </location>
</feature>
<feature type="domain" description="Peptidase M12B" evidence="6">
    <location>
        <begin position="88"/>
        <end position="282"/>
    </location>
</feature>
<dbReference type="Gene3D" id="4.10.70.10">
    <property type="entry name" value="Disintegrin domain"/>
    <property type="match status" value="1"/>
</dbReference>
<dbReference type="SMART" id="SM00608">
    <property type="entry name" value="ACR"/>
    <property type="match status" value="1"/>
</dbReference>
<dbReference type="SUPFAM" id="SSF55486">
    <property type="entry name" value="Metalloproteases ('zincins'), catalytic domain"/>
    <property type="match status" value="1"/>
</dbReference>
<sequence length="696" mass="78685">MYKNSICIDWITIFSSGLLIAEQQNAFLIEPLIGAKDGEHAVYRQEHLRMKRATCGDSNITFYDQEPKLSSIFKPQYSKSSGLDKAKKYVEMYLVADRTEYAKFKMDFNKVRNRMLEVVNHVDKLYRTVNIRVVLVGLEVWQNDKIAVNRDPDITLNNFLSWRKSELLPRKKHDNAQFVTGVNFEGSTVGLATKFAMCLGDSGAVNEDHNDSPLGVASTIAHEMGHNLGMSHDQERCYCQHKGCIMADKVGSDFPSTFSSCSYNELQQFLIQYSPTCLLNAPNSDELYGGPVCGNEFVEKGEECDCGSPEIKAAGDMCRPSSGDCDLPEYCNGESPLCPENAFQINGNPCKSGQGYCFNGECPTHQQHCITLWGPGARVASDSCFQQNILGNKNLYCKRTSTGYQRCDLEDVKCGKIHCVGGNDYPITNSKIIQTLGYAREIKCNIATSDDLEDPGLVPTGTKCGDNKVCNHKMECHCDAGWAPPYCDIKLVNVAKMMAAEVVKHFYPKLVELHNYIPANSTHQKLSNWATLNRKVFSKLNFHITEETIKKIINCTNGIIESVLCVLRERLEEKRTGKCISKRYNKVPPQDLEYYTIFDEKAIAETGENVIQKKGQSHPDDWKYPDRSCQSNMPNNHLDPSVRLLIEEKEQALLALQETVEILQMKVHRLEHLVQLKDLRIEDLTRHLEKYKLRLK</sequence>
<dbReference type="GO" id="GO:0002693">
    <property type="term" value="P:positive regulation of cellular extravasation"/>
    <property type="evidence" value="ECO:0007669"/>
    <property type="project" value="TreeGrafter"/>
</dbReference>
<dbReference type="Gene3D" id="1.10.418.10">
    <property type="entry name" value="Calponin-like domain"/>
    <property type="match status" value="1"/>
</dbReference>
<comment type="caution">
    <text evidence="3">Lacks conserved residue(s) required for the propagation of feature annotation.</text>
</comment>
<dbReference type="Pfam" id="PF06294">
    <property type="entry name" value="CH_2"/>
    <property type="match status" value="1"/>
</dbReference>
<dbReference type="GO" id="GO:0051044">
    <property type="term" value="P:positive regulation of membrane protein ectodomain proteolysis"/>
    <property type="evidence" value="ECO:0007669"/>
    <property type="project" value="TreeGrafter"/>
</dbReference>
<dbReference type="FunFam" id="3.40.390.10:FF:000002">
    <property type="entry name" value="Disintegrin and metalloproteinase domain-containing protein 22"/>
    <property type="match status" value="1"/>
</dbReference>
<dbReference type="InterPro" id="IPR036436">
    <property type="entry name" value="Disintegrin_dom_sf"/>
</dbReference>
<dbReference type="InterPro" id="IPR024079">
    <property type="entry name" value="MetalloPept_cat_dom_sf"/>
</dbReference>
<feature type="disulfide bond" evidence="3">
    <location>
        <begin position="237"/>
        <end position="261"/>
    </location>
</feature>
<evidence type="ECO:0000256" key="1">
    <source>
        <dbReference type="ARBA" id="ARBA00023157"/>
    </source>
</evidence>
<keyword evidence="3" id="KW-0479">Metal-binding</keyword>